<organism evidence="1">
    <name type="scientific">Culex pipiens</name>
    <name type="common">House mosquito</name>
    <dbReference type="NCBI Taxonomy" id="7175"/>
    <lineage>
        <taxon>Eukaryota</taxon>
        <taxon>Metazoa</taxon>
        <taxon>Ecdysozoa</taxon>
        <taxon>Arthropoda</taxon>
        <taxon>Hexapoda</taxon>
        <taxon>Insecta</taxon>
        <taxon>Pterygota</taxon>
        <taxon>Neoptera</taxon>
        <taxon>Endopterygota</taxon>
        <taxon>Diptera</taxon>
        <taxon>Nematocera</taxon>
        <taxon>Culicoidea</taxon>
        <taxon>Culicidae</taxon>
        <taxon>Culicinae</taxon>
        <taxon>Culicini</taxon>
        <taxon>Culex</taxon>
        <taxon>Culex</taxon>
    </lineage>
</organism>
<dbReference type="AlphaFoldDB" id="A0A8D8FKN6"/>
<name>A0A8D8FKN6_CULPI</name>
<proteinExistence type="predicted"/>
<evidence type="ECO:0000313" key="1">
    <source>
        <dbReference type="EMBL" id="CAG6473624.1"/>
    </source>
</evidence>
<accession>A0A8D8FKN6</accession>
<protein>
    <submittedName>
        <fullName evidence="1">(northern house mosquito) hypothetical protein</fullName>
    </submittedName>
</protein>
<dbReference type="EMBL" id="HBUE01073105">
    <property type="protein sequence ID" value="CAG6473624.1"/>
    <property type="molecule type" value="Transcribed_RNA"/>
</dbReference>
<reference evidence="1" key="1">
    <citation type="submission" date="2021-05" db="EMBL/GenBank/DDBJ databases">
        <authorList>
            <person name="Alioto T."/>
            <person name="Alioto T."/>
            <person name="Gomez Garrido J."/>
        </authorList>
    </citation>
    <scope>NUCLEOTIDE SEQUENCE</scope>
</reference>
<sequence length="113" mass="12887">MLNGNRCLVRIPANKQKKKKSGPRNPLAEKKCVCARALLGEAPVWSRVCVSCQLKVIYTDIVLEYPPLRVVHFLPKGVGRKLRFPFFLCRKRSHGRPQIYCKTGIKLSKVQVL</sequence>